<feature type="non-terminal residue" evidence="14">
    <location>
        <position position="82"/>
    </location>
</feature>
<reference evidence="14 15" key="1">
    <citation type="submission" date="2013-11" db="EMBL/GenBank/DDBJ databases">
        <title>Genome sequencing of Stegodyphus mimosarum.</title>
        <authorList>
            <person name="Bechsgaard J."/>
        </authorList>
    </citation>
    <scope>NUCLEOTIDE SEQUENCE [LARGE SCALE GENOMIC DNA]</scope>
</reference>
<protein>
    <recommendedName>
        <fullName evidence="3 13">Cytochrome b-c1 complex subunit 8</fullName>
    </recommendedName>
    <alternativeName>
        <fullName evidence="13">Complex III subunit 8</fullName>
    </alternativeName>
</protein>
<keyword evidence="15" id="KW-1185">Reference proteome</keyword>
<keyword evidence="11" id="KW-0472">Membrane</keyword>
<dbReference type="SUPFAM" id="SSF81508">
    <property type="entry name" value="Ubiquinone-binding protein QP-C of cytochrome bc1 complex (Ubiquinol-cytochrome c reductase)"/>
    <property type="match status" value="1"/>
</dbReference>
<keyword evidence="5 13" id="KW-0679">Respiratory chain</keyword>
<evidence type="ECO:0000256" key="10">
    <source>
        <dbReference type="ARBA" id="ARBA00023128"/>
    </source>
</evidence>
<keyword evidence="10 13" id="KW-0496">Mitochondrion</keyword>
<dbReference type="PANTHER" id="PTHR12119">
    <property type="entry name" value="UBIQUINOL-CYTOCHROME C REDUCTASE COMPLEX UBIQUINONE-BINDING PROTEIN QP-C"/>
    <property type="match status" value="1"/>
</dbReference>
<dbReference type="OrthoDB" id="6683853at2759"/>
<keyword evidence="9" id="KW-1133">Transmembrane helix</keyword>
<dbReference type="Pfam" id="PF02939">
    <property type="entry name" value="UcrQ"/>
    <property type="match status" value="1"/>
</dbReference>
<accession>A0A087UF51</accession>
<evidence type="ECO:0000313" key="15">
    <source>
        <dbReference type="Proteomes" id="UP000054359"/>
    </source>
</evidence>
<dbReference type="GO" id="GO:0005743">
    <property type="term" value="C:mitochondrial inner membrane"/>
    <property type="evidence" value="ECO:0007669"/>
    <property type="project" value="UniProtKB-SubCell"/>
</dbReference>
<keyword evidence="8 13" id="KW-0249">Electron transport</keyword>
<evidence type="ECO:0000256" key="3">
    <source>
        <dbReference type="ARBA" id="ARBA00016324"/>
    </source>
</evidence>
<dbReference type="FunFam" id="1.20.5.210:FF:000001">
    <property type="entry name" value="Cytochrome b-c1 complex subunit 8"/>
    <property type="match status" value="1"/>
</dbReference>
<dbReference type="GO" id="GO:0006122">
    <property type="term" value="P:mitochondrial electron transport, ubiquinol to cytochrome c"/>
    <property type="evidence" value="ECO:0007669"/>
    <property type="project" value="UniProtKB-UniRule"/>
</dbReference>
<evidence type="ECO:0000256" key="4">
    <source>
        <dbReference type="ARBA" id="ARBA00022448"/>
    </source>
</evidence>
<dbReference type="GO" id="GO:0045275">
    <property type="term" value="C:respiratory chain complex III"/>
    <property type="evidence" value="ECO:0007669"/>
    <property type="project" value="UniProtKB-UniRule"/>
</dbReference>
<evidence type="ECO:0000256" key="12">
    <source>
        <dbReference type="ARBA" id="ARBA00047105"/>
    </source>
</evidence>
<comment type="subunit">
    <text evidence="12 13">Component of the ubiquinol-cytochrome c oxidoreductase (cytochrome b-c1 complex, complex III, CIII), a multisubunit enzyme composed of 11 subunits. The complex is composed of 3 respiratory subunits cytochrome b, cytochrome c1 and Rieske protein UQCRFS1, 2 core protein subunits UQCRC1/QCR1 and UQCRC2/QCR2, and 6 low-molecular weight protein subunits UQCRH/QCR6, UQCRB/QCR7, UQCRQ/QCR8, UQCR10/QCR9, UQCR11/QCR10 and subunit 9, the cleavage product of Rieske protein UQCRFS1. The complex exists as an obligatory dimer and forms supercomplexes (SCs) in the inner mitochondrial membrane with NADH-ubiquinone oxidoreductase (complex I, CI) and cytochrome c oxidase (complex IV, CIV), resulting in different assemblies (supercomplex SCI(1)III(2)IV(1) and megacomplex MCI(2)III(2)IV(2)). Interacts with UQCC6.</text>
</comment>
<organism evidence="14 15">
    <name type="scientific">Stegodyphus mimosarum</name>
    <name type="common">African social velvet spider</name>
    <dbReference type="NCBI Taxonomy" id="407821"/>
    <lineage>
        <taxon>Eukaryota</taxon>
        <taxon>Metazoa</taxon>
        <taxon>Ecdysozoa</taxon>
        <taxon>Arthropoda</taxon>
        <taxon>Chelicerata</taxon>
        <taxon>Arachnida</taxon>
        <taxon>Araneae</taxon>
        <taxon>Araneomorphae</taxon>
        <taxon>Entelegynae</taxon>
        <taxon>Eresoidea</taxon>
        <taxon>Eresidae</taxon>
        <taxon>Stegodyphus</taxon>
    </lineage>
</organism>
<evidence type="ECO:0000313" key="14">
    <source>
        <dbReference type="EMBL" id="KFM75990.1"/>
    </source>
</evidence>
<evidence type="ECO:0000256" key="8">
    <source>
        <dbReference type="ARBA" id="ARBA00022982"/>
    </source>
</evidence>
<keyword evidence="6" id="KW-0812">Transmembrane</keyword>
<keyword evidence="4 13" id="KW-0813">Transport</keyword>
<dbReference type="EMBL" id="KK119549">
    <property type="protein sequence ID" value="KFM75990.1"/>
    <property type="molecule type" value="Genomic_DNA"/>
</dbReference>
<dbReference type="OMA" id="GVPNMFR"/>
<dbReference type="PANTHER" id="PTHR12119:SF2">
    <property type="entry name" value="CYTOCHROME B-C1 COMPLEX SUBUNIT 8"/>
    <property type="match status" value="1"/>
</dbReference>
<gene>
    <name evidence="14" type="ORF">X975_02871</name>
</gene>
<evidence type="ECO:0000256" key="6">
    <source>
        <dbReference type="ARBA" id="ARBA00022692"/>
    </source>
</evidence>
<evidence type="ECO:0000256" key="2">
    <source>
        <dbReference type="ARBA" id="ARBA00007668"/>
    </source>
</evidence>
<dbReference type="AlphaFoldDB" id="A0A087UF51"/>
<dbReference type="Gene3D" id="1.20.5.210">
    <property type="entry name" value="Cytochrome b-c1 complex subunit 8"/>
    <property type="match status" value="1"/>
</dbReference>
<evidence type="ECO:0000256" key="7">
    <source>
        <dbReference type="ARBA" id="ARBA00022792"/>
    </source>
</evidence>
<name>A0A087UF51_STEMI</name>
<keyword evidence="7 13" id="KW-0999">Mitochondrion inner membrane</keyword>
<evidence type="ECO:0000256" key="11">
    <source>
        <dbReference type="ARBA" id="ARBA00023136"/>
    </source>
</evidence>
<comment type="similarity">
    <text evidence="2 13">Belongs to the UQCRQ/QCR8 family.</text>
</comment>
<comment type="subcellular location">
    <subcellularLocation>
        <location evidence="1 13">Mitochondrion inner membrane</location>
        <topology evidence="1 13">Single-pass membrane protein</topology>
    </subcellularLocation>
</comment>
<evidence type="ECO:0000256" key="13">
    <source>
        <dbReference type="RuleBase" id="RU368118"/>
    </source>
</evidence>
<dbReference type="InterPro" id="IPR036642">
    <property type="entry name" value="Cyt_bc1_su8_sf"/>
</dbReference>
<sequence>MGKNWGELAKIRGIVQYRLSPYEQNVFAGLISKGLPNLARRIRSQILYVAPPFIAGYLIYDWGNKEHERLQRKNPADYANDE</sequence>
<evidence type="ECO:0000256" key="5">
    <source>
        <dbReference type="ARBA" id="ARBA00022660"/>
    </source>
</evidence>
<evidence type="ECO:0000256" key="9">
    <source>
        <dbReference type="ARBA" id="ARBA00022989"/>
    </source>
</evidence>
<evidence type="ECO:0000256" key="1">
    <source>
        <dbReference type="ARBA" id="ARBA00004434"/>
    </source>
</evidence>
<dbReference type="Proteomes" id="UP000054359">
    <property type="component" value="Unassembled WGS sequence"/>
</dbReference>
<comment type="function">
    <text evidence="13">Component of the ubiquinol-cytochrome c oxidoreductase, a multisubunit transmembrane complex that is part of the mitochondrial electron transport chain which drives oxidative phosphorylation. The complex plays an important role in the uptake of multiple carbon sources present in different host niches.</text>
</comment>
<proteinExistence type="inferred from homology"/>
<dbReference type="STRING" id="407821.A0A087UF51"/>
<dbReference type="InterPro" id="IPR004205">
    <property type="entry name" value="Cyt_bc1_su8"/>
</dbReference>